<evidence type="ECO:0000313" key="8">
    <source>
        <dbReference type="Proteomes" id="UP001565927"/>
    </source>
</evidence>
<evidence type="ECO:0000256" key="2">
    <source>
        <dbReference type="ARBA" id="ARBA00022723"/>
    </source>
</evidence>
<dbReference type="SUPFAM" id="SSF88723">
    <property type="entry name" value="PIN domain-like"/>
    <property type="match status" value="1"/>
</dbReference>
<evidence type="ECO:0000256" key="4">
    <source>
        <dbReference type="ARBA" id="ARBA00022842"/>
    </source>
</evidence>
<evidence type="ECO:0000313" key="7">
    <source>
        <dbReference type="EMBL" id="MEZ0164400.1"/>
    </source>
</evidence>
<organism evidence="7 8">
    <name type="scientific">Kineococcus halophytocola</name>
    <dbReference type="NCBI Taxonomy" id="3234027"/>
    <lineage>
        <taxon>Bacteria</taxon>
        <taxon>Bacillati</taxon>
        <taxon>Actinomycetota</taxon>
        <taxon>Actinomycetes</taxon>
        <taxon>Kineosporiales</taxon>
        <taxon>Kineosporiaceae</taxon>
        <taxon>Kineococcus</taxon>
    </lineage>
</organism>
<name>A0ABV4GYK6_9ACTN</name>
<protein>
    <submittedName>
        <fullName evidence="7">PIN domain-containing protein</fullName>
    </submittedName>
</protein>
<keyword evidence="3" id="KW-0378">Hydrolase</keyword>
<keyword evidence="2" id="KW-0479">Metal-binding</keyword>
<dbReference type="InterPro" id="IPR029060">
    <property type="entry name" value="PIN-like_dom_sf"/>
</dbReference>
<keyword evidence="8" id="KW-1185">Reference proteome</keyword>
<feature type="domain" description="VapC50 C-terminal" evidence="6">
    <location>
        <begin position="131"/>
        <end position="184"/>
    </location>
</feature>
<keyword evidence="1" id="KW-0540">Nuclease</keyword>
<dbReference type="EMBL" id="JBGFTU010000006">
    <property type="protein sequence ID" value="MEZ0164400.1"/>
    <property type="molecule type" value="Genomic_DNA"/>
</dbReference>
<reference evidence="7 8" key="1">
    <citation type="submission" date="2024-07" db="EMBL/GenBank/DDBJ databases">
        <authorList>
            <person name="Thanompreechachai J."/>
            <person name="Duangmal K."/>
        </authorList>
    </citation>
    <scope>NUCLEOTIDE SEQUENCE [LARGE SCALE GENOMIC DNA]</scope>
    <source>
        <strain evidence="7 8">LSe6-4</strain>
    </source>
</reference>
<keyword evidence="4" id="KW-0460">Magnesium</keyword>
<gene>
    <name evidence="7" type="ORF">AB2L27_06430</name>
</gene>
<comment type="caution">
    <text evidence="7">The sequence shown here is derived from an EMBL/GenBank/DDBJ whole genome shotgun (WGS) entry which is preliminary data.</text>
</comment>
<dbReference type="InterPro" id="IPR058652">
    <property type="entry name" value="VapC50_C"/>
</dbReference>
<evidence type="ECO:0000259" key="6">
    <source>
        <dbReference type="Pfam" id="PF26343"/>
    </source>
</evidence>
<dbReference type="InterPro" id="IPR002716">
    <property type="entry name" value="PIN_dom"/>
</dbReference>
<evidence type="ECO:0000256" key="1">
    <source>
        <dbReference type="ARBA" id="ARBA00022722"/>
    </source>
</evidence>
<proteinExistence type="predicted"/>
<evidence type="ECO:0000259" key="5">
    <source>
        <dbReference type="Pfam" id="PF13470"/>
    </source>
</evidence>
<sequence>MTSAFVVVYDACVLCPNTLRDLLIRIAQRGLVQAKWSDTILDEVFRNLAADLPDVDPQKWDVLRDRMNKAVRDSRVSTFERLIDGLELPDPDDLHVLAVAIKSGAQVIVTHNLKDFPADELAEWDVEAKSPDDFIADQIYLDKKIVYGEITRIADSRKNPAQTVEDVLDQMENSGLVVSAALLRSP</sequence>
<dbReference type="Pfam" id="PF13470">
    <property type="entry name" value="PIN_3"/>
    <property type="match status" value="1"/>
</dbReference>
<dbReference type="Pfam" id="PF26343">
    <property type="entry name" value="VapC50_C"/>
    <property type="match status" value="1"/>
</dbReference>
<feature type="domain" description="PIN" evidence="5">
    <location>
        <begin position="8"/>
        <end position="113"/>
    </location>
</feature>
<accession>A0ABV4GYK6</accession>
<dbReference type="RefSeq" id="WP_370440795.1">
    <property type="nucleotide sequence ID" value="NZ_JBGFTU010000006.1"/>
</dbReference>
<dbReference type="Proteomes" id="UP001565927">
    <property type="component" value="Unassembled WGS sequence"/>
</dbReference>
<evidence type="ECO:0000256" key="3">
    <source>
        <dbReference type="ARBA" id="ARBA00022801"/>
    </source>
</evidence>